<comment type="caution">
    <text evidence="4">The sequence shown here is derived from an EMBL/GenBank/DDBJ whole genome shotgun (WGS) entry which is preliminary data.</text>
</comment>
<evidence type="ECO:0000256" key="3">
    <source>
        <dbReference type="SAM" id="SignalP"/>
    </source>
</evidence>
<name>A0A7K1KVA7_9ACTN</name>
<feature type="region of interest" description="Disordered" evidence="2">
    <location>
        <begin position="63"/>
        <end position="83"/>
    </location>
</feature>
<dbReference type="InterPro" id="IPR008914">
    <property type="entry name" value="PEBP"/>
</dbReference>
<dbReference type="EMBL" id="WOFH01000002">
    <property type="protein sequence ID" value="MUN35886.1"/>
    <property type="molecule type" value="Genomic_DNA"/>
</dbReference>
<evidence type="ECO:0000256" key="1">
    <source>
        <dbReference type="ARBA" id="ARBA00007120"/>
    </source>
</evidence>
<accession>A0A7K1KVA7</accession>
<keyword evidence="3" id="KW-0732">Signal</keyword>
<dbReference type="SUPFAM" id="SSF49777">
    <property type="entry name" value="PEBP-like"/>
    <property type="match status" value="1"/>
</dbReference>
<dbReference type="PROSITE" id="PS51257">
    <property type="entry name" value="PROKAR_LIPOPROTEIN"/>
    <property type="match status" value="1"/>
</dbReference>
<reference evidence="4 5" key="1">
    <citation type="submission" date="2019-11" db="EMBL/GenBank/DDBJ databases">
        <authorList>
            <person name="Cao P."/>
        </authorList>
    </citation>
    <scope>NUCLEOTIDE SEQUENCE [LARGE SCALE GENOMIC DNA]</scope>
    <source>
        <strain evidence="4 5">NEAU-AAG5</strain>
    </source>
</reference>
<feature type="chain" id="PRO_5029661417" evidence="3">
    <location>
        <begin position="22"/>
        <end position="204"/>
    </location>
</feature>
<dbReference type="Proteomes" id="UP000432015">
    <property type="component" value="Unassembled WGS sequence"/>
</dbReference>
<gene>
    <name evidence="4" type="ORF">GNZ18_04630</name>
</gene>
<dbReference type="AlphaFoldDB" id="A0A7K1KVA7"/>
<dbReference type="InterPro" id="IPR005247">
    <property type="entry name" value="YbhB_YbcL/LppC-like"/>
</dbReference>
<dbReference type="CDD" id="cd00865">
    <property type="entry name" value="PEBP_bact_arch"/>
    <property type="match status" value="1"/>
</dbReference>
<feature type="signal peptide" evidence="3">
    <location>
        <begin position="1"/>
        <end position="21"/>
    </location>
</feature>
<dbReference type="PANTHER" id="PTHR30289">
    <property type="entry name" value="UNCHARACTERIZED PROTEIN YBCL-RELATED"/>
    <property type="match status" value="1"/>
</dbReference>
<sequence length="204" mass="20985">MTSRVLFCALLAAGTACTATAADAASAPAAPTRAASSPAASKAAFSITSSAFRPGGTIPKVHLCTSDGSGDPGQKNESPPFAWTGGPAEAKSYAIIMRDLDNNALLHWIIYDIPATVGSLPQNVEHVYQPTVPAGSRQVYYRGSASLFGYQGPCSPSSVNTYEFTVYALNKATLSELSSNSSIRTAAQAIMRASIGSTAVSGES</sequence>
<evidence type="ECO:0000313" key="5">
    <source>
        <dbReference type="Proteomes" id="UP000432015"/>
    </source>
</evidence>
<keyword evidence="5" id="KW-1185">Reference proteome</keyword>
<organism evidence="4 5">
    <name type="scientific">Actinomadura litoris</name>
    <dbReference type="NCBI Taxonomy" id="2678616"/>
    <lineage>
        <taxon>Bacteria</taxon>
        <taxon>Bacillati</taxon>
        <taxon>Actinomycetota</taxon>
        <taxon>Actinomycetes</taxon>
        <taxon>Streptosporangiales</taxon>
        <taxon>Thermomonosporaceae</taxon>
        <taxon>Actinomadura</taxon>
    </lineage>
</organism>
<dbReference type="Gene3D" id="3.90.280.10">
    <property type="entry name" value="PEBP-like"/>
    <property type="match status" value="1"/>
</dbReference>
<evidence type="ECO:0000256" key="2">
    <source>
        <dbReference type="SAM" id="MobiDB-lite"/>
    </source>
</evidence>
<proteinExistence type="inferred from homology"/>
<evidence type="ECO:0000313" key="4">
    <source>
        <dbReference type="EMBL" id="MUN35886.1"/>
    </source>
</evidence>
<comment type="similarity">
    <text evidence="1">Belongs to the UPF0098 family.</text>
</comment>
<dbReference type="Pfam" id="PF01161">
    <property type="entry name" value="PBP"/>
    <property type="match status" value="1"/>
</dbReference>
<dbReference type="NCBIfam" id="TIGR00481">
    <property type="entry name" value="YbhB/YbcL family Raf kinase inhibitor-like protein"/>
    <property type="match status" value="1"/>
</dbReference>
<dbReference type="PANTHER" id="PTHR30289:SF1">
    <property type="entry name" value="PEBP (PHOSPHATIDYLETHANOLAMINE-BINDING PROTEIN) FAMILY PROTEIN"/>
    <property type="match status" value="1"/>
</dbReference>
<protein>
    <submittedName>
        <fullName evidence="4">YbhB/YbcL family Raf kinase inhibitor-like protein</fullName>
    </submittedName>
</protein>
<dbReference type="InterPro" id="IPR036610">
    <property type="entry name" value="PEBP-like_sf"/>
</dbReference>